<evidence type="ECO:0000256" key="2">
    <source>
        <dbReference type="ARBA" id="ARBA00023136"/>
    </source>
</evidence>
<keyword evidence="3" id="KW-0325">Glycoprotein</keyword>
<sequence>MEILVNGREVSREPVSVALNLRFSSSWNWMDWEKLGIHADFTRPKLEEGVIVNIDNVRLYLEEGKESITCDPPLVGCLVIPPRITLGSTKRHILILILPRGMHGRTLVTRVQGTS</sequence>
<keyword evidence="4" id="KW-0961">Cell wall biogenesis/degradation</keyword>
<keyword evidence="2" id="KW-0472">Membrane</keyword>
<reference evidence="5" key="1">
    <citation type="submission" date="2015-10" db="EMBL/GenBank/DDBJ databases">
        <authorList>
            <person name="Regsiter A."/>
            <person name="william w."/>
        </authorList>
    </citation>
    <scope>NUCLEOTIDE SEQUENCE</scope>
    <source>
        <strain evidence="5">Montdore</strain>
    </source>
</reference>
<dbReference type="EMBL" id="LN891098">
    <property type="protein sequence ID" value="CUS09078.1"/>
    <property type="molecule type" value="Genomic_DNA"/>
</dbReference>
<proteinExistence type="predicted"/>
<evidence type="ECO:0000256" key="3">
    <source>
        <dbReference type="ARBA" id="ARBA00023180"/>
    </source>
</evidence>
<accession>A0A292PR33</accession>
<gene>
    <name evidence="5" type="ORF">GSTUAT00006792001</name>
</gene>
<protein>
    <submittedName>
        <fullName evidence="5">Uncharacterized protein</fullName>
    </submittedName>
</protein>
<evidence type="ECO:0000256" key="4">
    <source>
        <dbReference type="ARBA" id="ARBA00023316"/>
    </source>
</evidence>
<evidence type="ECO:0000313" key="5">
    <source>
        <dbReference type="EMBL" id="CUS09078.1"/>
    </source>
</evidence>
<dbReference type="Pfam" id="PF03935">
    <property type="entry name" value="SKN1_KRE6_Sbg1"/>
    <property type="match status" value="1"/>
</dbReference>
<name>A0A292PR33_9PEZI</name>
<organism evidence="5 6">
    <name type="scientific">Tuber aestivum</name>
    <name type="common">summer truffle</name>
    <dbReference type="NCBI Taxonomy" id="59557"/>
    <lineage>
        <taxon>Eukaryota</taxon>
        <taxon>Fungi</taxon>
        <taxon>Dikarya</taxon>
        <taxon>Ascomycota</taxon>
        <taxon>Pezizomycotina</taxon>
        <taxon>Pezizomycetes</taxon>
        <taxon>Pezizales</taxon>
        <taxon>Tuberaceae</taxon>
        <taxon>Tuber</taxon>
    </lineage>
</organism>
<dbReference type="InterPro" id="IPR005629">
    <property type="entry name" value="Skn1/Kre6/Sbg1"/>
</dbReference>
<evidence type="ECO:0000313" key="6">
    <source>
        <dbReference type="Proteomes" id="UP001412239"/>
    </source>
</evidence>
<evidence type="ECO:0000256" key="1">
    <source>
        <dbReference type="ARBA" id="ARBA00004370"/>
    </source>
</evidence>
<comment type="subcellular location">
    <subcellularLocation>
        <location evidence="1">Membrane</location>
    </subcellularLocation>
</comment>
<keyword evidence="6" id="KW-1185">Reference proteome</keyword>
<dbReference type="Proteomes" id="UP001412239">
    <property type="component" value="Unassembled WGS sequence"/>
</dbReference>
<dbReference type="GO" id="GO:0016020">
    <property type="term" value="C:membrane"/>
    <property type="evidence" value="ECO:0007669"/>
    <property type="project" value="UniProtKB-SubCell"/>
</dbReference>
<dbReference type="AlphaFoldDB" id="A0A292PR33"/>